<keyword evidence="2" id="KW-0238">DNA-binding</keyword>
<feature type="compositionally biased region" description="Acidic residues" evidence="5">
    <location>
        <begin position="1"/>
        <end position="14"/>
    </location>
</feature>
<evidence type="ECO:0000256" key="4">
    <source>
        <dbReference type="ARBA" id="ARBA00023242"/>
    </source>
</evidence>
<keyword evidence="1" id="KW-0805">Transcription regulation</keyword>
<reference evidence="7 8" key="1">
    <citation type="journal article" date="2025" name="Microbiol. Resour. Announc.">
        <title>Draft genome sequences for Neonectria magnoliae and Neonectria punicea, canker pathogens of Liriodendron tulipifera and Acer saccharum in West Virginia.</title>
        <authorList>
            <person name="Petronek H.M."/>
            <person name="Kasson M.T."/>
            <person name="Metheny A.M."/>
            <person name="Stauder C.M."/>
            <person name="Lovett B."/>
            <person name="Lynch S.C."/>
            <person name="Garnas J.R."/>
            <person name="Kasson L.R."/>
            <person name="Stajich J.E."/>
        </authorList>
    </citation>
    <scope>NUCLEOTIDE SEQUENCE [LARGE SCALE GENOMIC DNA]</scope>
    <source>
        <strain evidence="7 8">NRRL 64653</strain>
    </source>
</reference>
<protein>
    <recommendedName>
        <fullName evidence="6">Xylanolytic transcriptional activator regulatory domain-containing protein</fullName>
    </recommendedName>
</protein>
<evidence type="ECO:0000313" key="8">
    <source>
        <dbReference type="Proteomes" id="UP001498476"/>
    </source>
</evidence>
<dbReference type="SMART" id="SM00906">
    <property type="entry name" value="Fungal_trans"/>
    <property type="match status" value="1"/>
</dbReference>
<feature type="region of interest" description="Disordered" evidence="5">
    <location>
        <begin position="1"/>
        <end position="22"/>
    </location>
</feature>
<evidence type="ECO:0000256" key="1">
    <source>
        <dbReference type="ARBA" id="ARBA00023015"/>
    </source>
</evidence>
<proteinExistence type="predicted"/>
<comment type="caution">
    <text evidence="7">The sequence shown here is derived from an EMBL/GenBank/DDBJ whole genome shotgun (WGS) entry which is preliminary data.</text>
</comment>
<gene>
    <name evidence="7" type="ORF">QQX98_001531</name>
</gene>
<evidence type="ECO:0000256" key="5">
    <source>
        <dbReference type="SAM" id="MobiDB-lite"/>
    </source>
</evidence>
<dbReference type="Pfam" id="PF04082">
    <property type="entry name" value="Fungal_trans"/>
    <property type="match status" value="1"/>
</dbReference>
<keyword evidence="3" id="KW-0804">Transcription</keyword>
<feature type="domain" description="Xylanolytic transcriptional activator regulatory" evidence="6">
    <location>
        <begin position="198"/>
        <end position="281"/>
    </location>
</feature>
<evidence type="ECO:0000313" key="7">
    <source>
        <dbReference type="EMBL" id="KAK7422519.1"/>
    </source>
</evidence>
<accession>A0ABR1HNH3</accession>
<dbReference type="EMBL" id="JAZAVJ010000015">
    <property type="protein sequence ID" value="KAK7422519.1"/>
    <property type="molecule type" value="Genomic_DNA"/>
</dbReference>
<dbReference type="InterPro" id="IPR007219">
    <property type="entry name" value="XnlR_reg_dom"/>
</dbReference>
<evidence type="ECO:0000256" key="2">
    <source>
        <dbReference type="ARBA" id="ARBA00023125"/>
    </source>
</evidence>
<evidence type="ECO:0000256" key="3">
    <source>
        <dbReference type="ARBA" id="ARBA00023163"/>
    </source>
</evidence>
<keyword evidence="4" id="KW-0539">Nucleus</keyword>
<sequence>MNEREFEDSEAEEDAISRRSCGHNTFTSGTSEPCETCVNEATSLAVSEALLDWNGGRAPMFGLSLPPRPEADSLIGSYWTWVHSLYPFIHQPSFEKRYLTIWDTQSVPSRGNSSQMLGCYDAISDRLFCCLLNAVLALGTLFSPEVDDLQRESVSRSFYERSKSVLDFDMLAQGSLPLVQTLLLMGQFLQLTDMASSCWNMVGLAIRVAQRLGLHRGRQEDEEEGAQQPADQLEIEMRRRAWTGCVCLDRSDLSLAYGRPLMIHFAMGQGMLPIPSQIDDEFLTRLPNAPGSQPDHILSKIECYARSIWLYQILALVLIKVYGSSGAENKDHVGFDLAHIVGPDSWKHQTIQDASLQVILKFDGLLTAERTEYANHLLVHTDGQKSVPDNTPNLERKLMFQRQAVVLEARYLE</sequence>
<dbReference type="PANTHER" id="PTHR47424:SF3">
    <property type="entry name" value="REGULATORY PROTEIN GAL4"/>
    <property type="match status" value="1"/>
</dbReference>
<name>A0ABR1HNH3_9HYPO</name>
<dbReference type="InterPro" id="IPR051127">
    <property type="entry name" value="Fungal_SecMet_Regulators"/>
</dbReference>
<dbReference type="Proteomes" id="UP001498476">
    <property type="component" value="Unassembled WGS sequence"/>
</dbReference>
<dbReference type="CDD" id="cd12148">
    <property type="entry name" value="fungal_TF_MHR"/>
    <property type="match status" value="1"/>
</dbReference>
<organism evidence="7 8">
    <name type="scientific">Neonectria punicea</name>
    <dbReference type="NCBI Taxonomy" id="979145"/>
    <lineage>
        <taxon>Eukaryota</taxon>
        <taxon>Fungi</taxon>
        <taxon>Dikarya</taxon>
        <taxon>Ascomycota</taxon>
        <taxon>Pezizomycotina</taxon>
        <taxon>Sordariomycetes</taxon>
        <taxon>Hypocreomycetidae</taxon>
        <taxon>Hypocreales</taxon>
        <taxon>Nectriaceae</taxon>
        <taxon>Neonectria</taxon>
    </lineage>
</organism>
<keyword evidence="8" id="KW-1185">Reference proteome</keyword>
<dbReference type="PANTHER" id="PTHR47424">
    <property type="entry name" value="REGULATORY PROTEIN GAL4"/>
    <property type="match status" value="1"/>
</dbReference>
<evidence type="ECO:0000259" key="6">
    <source>
        <dbReference type="SMART" id="SM00906"/>
    </source>
</evidence>